<accession>A0A1X6NKH7</accession>
<keyword evidence="4" id="KW-1185">Reference proteome</keyword>
<dbReference type="EMBL" id="KV919888">
    <property type="protein sequence ID" value="OSX68986.1"/>
    <property type="molecule type" value="Genomic_DNA"/>
</dbReference>
<dbReference type="PANTHER" id="PTHR44013:SF1">
    <property type="entry name" value="ZINC-TYPE ALCOHOL DEHYDROGENASE-LIKE PROTEIN C16A3.02C"/>
    <property type="match status" value="1"/>
</dbReference>
<feature type="region of interest" description="Disordered" evidence="1">
    <location>
        <begin position="336"/>
        <end position="356"/>
    </location>
</feature>
<feature type="non-terminal residue" evidence="3">
    <location>
        <position position="1"/>
    </location>
</feature>
<dbReference type="InterPro" id="IPR002364">
    <property type="entry name" value="Quin_OxRdtase/zeta-crystal_CS"/>
</dbReference>
<reference evidence="3 4" key="1">
    <citation type="submission" date="2017-03" db="EMBL/GenBank/DDBJ databases">
        <title>WGS assembly of Porphyra umbilicalis.</title>
        <authorList>
            <person name="Brawley S.H."/>
            <person name="Blouin N.A."/>
            <person name="Ficko-Blean E."/>
            <person name="Wheeler G.L."/>
            <person name="Lohr M."/>
            <person name="Goodson H.V."/>
            <person name="Jenkins J.W."/>
            <person name="Blaby-Haas C.E."/>
            <person name="Helliwell K.E."/>
            <person name="Chan C."/>
            <person name="Marriage T."/>
            <person name="Bhattacharya D."/>
            <person name="Klein A.S."/>
            <person name="Badis Y."/>
            <person name="Brodie J."/>
            <person name="Cao Y."/>
            <person name="Collen J."/>
            <person name="Dittami S.M."/>
            <person name="Gachon C.M."/>
            <person name="Green B.R."/>
            <person name="Karpowicz S."/>
            <person name="Kim J.W."/>
            <person name="Kudahl U."/>
            <person name="Lin S."/>
            <person name="Michel G."/>
            <person name="Mittag M."/>
            <person name="Olson B.J."/>
            <person name="Pangilinan J."/>
            <person name="Peng Y."/>
            <person name="Qiu H."/>
            <person name="Shu S."/>
            <person name="Singer J.T."/>
            <person name="Smith A.G."/>
            <person name="Sprecher B.N."/>
            <person name="Wagner V."/>
            <person name="Wang W."/>
            <person name="Wang Z.-Y."/>
            <person name="Yan J."/>
            <person name="Yarish C."/>
            <person name="Zoeuner-Riek S."/>
            <person name="Zhuang Y."/>
            <person name="Zou Y."/>
            <person name="Lindquist E.A."/>
            <person name="Grimwood J."/>
            <person name="Barry K."/>
            <person name="Rokhsar D.S."/>
            <person name="Schmutz J."/>
            <person name="Stiller J.W."/>
            <person name="Grossman A.R."/>
            <person name="Prochnik S.E."/>
        </authorList>
    </citation>
    <scope>NUCLEOTIDE SEQUENCE [LARGE SCALE GENOMIC DNA]</scope>
    <source>
        <strain evidence="3">4086291</strain>
    </source>
</reference>
<dbReference type="InterPro" id="IPR052733">
    <property type="entry name" value="Chloroplast_QOR"/>
</dbReference>
<dbReference type="AlphaFoldDB" id="A0A1X6NKH7"/>
<dbReference type="InterPro" id="IPR020843">
    <property type="entry name" value="ER"/>
</dbReference>
<dbReference type="Gene3D" id="3.40.50.720">
    <property type="entry name" value="NAD(P)-binding Rossmann-like Domain"/>
    <property type="match status" value="1"/>
</dbReference>
<protein>
    <recommendedName>
        <fullName evidence="2">Enoyl reductase (ER) domain-containing protein</fullName>
    </recommendedName>
</protein>
<dbReference type="Gene3D" id="3.90.180.10">
    <property type="entry name" value="Medium-chain alcohol dehydrogenases, catalytic domain"/>
    <property type="match status" value="1"/>
</dbReference>
<dbReference type="Pfam" id="PF08240">
    <property type="entry name" value="ADH_N"/>
    <property type="match status" value="1"/>
</dbReference>
<name>A0A1X6NKH7_PORUM</name>
<gene>
    <name evidence="3" type="ORF">BU14_1996s0002</name>
</gene>
<dbReference type="Pfam" id="PF13602">
    <property type="entry name" value="ADH_zinc_N_2"/>
    <property type="match status" value="1"/>
</dbReference>
<dbReference type="GO" id="GO:0016491">
    <property type="term" value="F:oxidoreductase activity"/>
    <property type="evidence" value="ECO:0007669"/>
    <property type="project" value="InterPro"/>
</dbReference>
<organism evidence="3 4">
    <name type="scientific">Porphyra umbilicalis</name>
    <name type="common">Purple laver</name>
    <name type="synonym">Red alga</name>
    <dbReference type="NCBI Taxonomy" id="2786"/>
    <lineage>
        <taxon>Eukaryota</taxon>
        <taxon>Rhodophyta</taxon>
        <taxon>Bangiophyceae</taxon>
        <taxon>Bangiales</taxon>
        <taxon>Bangiaceae</taxon>
        <taxon>Porphyra</taxon>
    </lineage>
</organism>
<dbReference type="SUPFAM" id="SSF50129">
    <property type="entry name" value="GroES-like"/>
    <property type="match status" value="1"/>
</dbReference>
<dbReference type="GO" id="GO:0008270">
    <property type="term" value="F:zinc ion binding"/>
    <property type="evidence" value="ECO:0007669"/>
    <property type="project" value="InterPro"/>
</dbReference>
<sequence length="356" mass="35638">PPTGEQLLLRIAAVSLSPSDYRQLSGDTAGVKPLPGGAFPYTPGGDVAGTVVAVPAAPTARAAHPTAASVFAVGDRVVATWAIAGSGGLADYGLVDARLTAACPPSVSAVDGAALANSAGHALLAVRAATVAPGERVLVLGGGGGVGTALVQWARAAGAGFIAATGADAGRLAATGVDEAIPYGEREWSTLPPGTPPYDVVFDCAVGDAAWAAVTAAPLGAVLKGAHDGGRCLAIHHAARIVMHGWVDLVRWSVRAAARVAVNRCRRAEPRYIDFIGRVDGGVLREVLAAAADGTLRAVIEPAGPFPQTTEGVRAAFNLHASRHARGKVVIRVAPETGGGWQGGATTQPSGPERGG</sequence>
<evidence type="ECO:0000313" key="3">
    <source>
        <dbReference type="EMBL" id="OSX68986.1"/>
    </source>
</evidence>
<feature type="domain" description="Enoyl reductase (ER)" evidence="2">
    <location>
        <begin position="1"/>
        <end position="331"/>
    </location>
</feature>
<dbReference type="InterPro" id="IPR036291">
    <property type="entry name" value="NAD(P)-bd_dom_sf"/>
</dbReference>
<evidence type="ECO:0000313" key="4">
    <source>
        <dbReference type="Proteomes" id="UP000218209"/>
    </source>
</evidence>
<dbReference type="InterPro" id="IPR013154">
    <property type="entry name" value="ADH-like_N"/>
</dbReference>
<evidence type="ECO:0000256" key="1">
    <source>
        <dbReference type="SAM" id="MobiDB-lite"/>
    </source>
</evidence>
<dbReference type="OrthoDB" id="201656at2759"/>
<evidence type="ECO:0000259" key="2">
    <source>
        <dbReference type="SMART" id="SM00829"/>
    </source>
</evidence>
<dbReference type="SUPFAM" id="SSF51735">
    <property type="entry name" value="NAD(P)-binding Rossmann-fold domains"/>
    <property type="match status" value="1"/>
</dbReference>
<proteinExistence type="predicted"/>
<dbReference type="SMART" id="SM00829">
    <property type="entry name" value="PKS_ER"/>
    <property type="match status" value="1"/>
</dbReference>
<dbReference type="PANTHER" id="PTHR44013">
    <property type="entry name" value="ZINC-TYPE ALCOHOL DEHYDROGENASE-LIKE PROTEIN C16A3.02C"/>
    <property type="match status" value="1"/>
</dbReference>
<dbReference type="PROSITE" id="PS01162">
    <property type="entry name" value="QOR_ZETA_CRYSTAL"/>
    <property type="match status" value="1"/>
</dbReference>
<dbReference type="InterPro" id="IPR011032">
    <property type="entry name" value="GroES-like_sf"/>
</dbReference>
<dbReference type="Proteomes" id="UP000218209">
    <property type="component" value="Unassembled WGS sequence"/>
</dbReference>